<proteinExistence type="predicted"/>
<evidence type="ECO:0000313" key="3">
    <source>
        <dbReference type="Proteomes" id="UP000824166"/>
    </source>
</evidence>
<accession>A0ABS6I7B2</accession>
<gene>
    <name evidence="2" type="ORF">KSW38_08440</name>
</gene>
<dbReference type="EMBL" id="JAHOPC010000004">
    <property type="protein sequence ID" value="MBU8866314.1"/>
    <property type="molecule type" value="Genomic_DNA"/>
</dbReference>
<protein>
    <submittedName>
        <fullName evidence="2">Uncharacterized protein</fullName>
    </submittedName>
</protein>
<evidence type="ECO:0000313" key="2">
    <source>
        <dbReference type="EMBL" id="MBU8866314.1"/>
    </source>
</evidence>
<organism evidence="2 3">
    <name type="scientific">Paenarthrobacter aromaticivorans</name>
    <dbReference type="NCBI Taxonomy" id="2849150"/>
    <lineage>
        <taxon>Bacteria</taxon>
        <taxon>Bacillati</taxon>
        <taxon>Actinomycetota</taxon>
        <taxon>Actinomycetes</taxon>
        <taxon>Micrococcales</taxon>
        <taxon>Micrococcaceae</taxon>
        <taxon>Paenarthrobacter</taxon>
    </lineage>
</organism>
<feature type="region of interest" description="Disordered" evidence="1">
    <location>
        <begin position="72"/>
        <end position="91"/>
    </location>
</feature>
<feature type="compositionally biased region" description="Basic residues" evidence="1">
    <location>
        <begin position="79"/>
        <end position="91"/>
    </location>
</feature>
<name>A0ABS6I7B2_9MICC</name>
<dbReference type="Proteomes" id="UP000824166">
    <property type="component" value="Unassembled WGS sequence"/>
</dbReference>
<comment type="caution">
    <text evidence="2">The sequence shown here is derived from an EMBL/GenBank/DDBJ whole genome shotgun (WGS) entry which is preliminary data.</text>
</comment>
<keyword evidence="3" id="KW-1185">Reference proteome</keyword>
<feature type="non-terminal residue" evidence="2">
    <location>
        <position position="1"/>
    </location>
</feature>
<sequence>NQLKTRPPHTGVRNGPAIISTNQKTIGINKLGTLLSSQTTDTPGTNQNPKGLRIAPEQLFKLTRFDRMKQIALGPPKPVQRHTKHHRKPVI</sequence>
<dbReference type="RefSeq" id="WP_216924191.1">
    <property type="nucleotide sequence ID" value="NZ_JAHOPC010000004.1"/>
</dbReference>
<evidence type="ECO:0000256" key="1">
    <source>
        <dbReference type="SAM" id="MobiDB-lite"/>
    </source>
</evidence>
<reference evidence="2 3" key="1">
    <citation type="submission" date="2021-06" db="EMBL/GenBank/DDBJ databases">
        <authorList>
            <person name="Jeong J.W."/>
        </authorList>
    </citation>
    <scope>NUCLEOTIDE SEQUENCE [LARGE SCALE GENOMIC DNA]</scope>
    <source>
        <strain evidence="2 3">MMS21-TAE1-1</strain>
    </source>
</reference>